<accession>A0A8S2EXU3</accession>
<dbReference type="Proteomes" id="UP000682733">
    <property type="component" value="Unassembled WGS sequence"/>
</dbReference>
<evidence type="ECO:0000259" key="1">
    <source>
        <dbReference type="Pfam" id="PF18922"/>
    </source>
</evidence>
<reference evidence="2" key="1">
    <citation type="submission" date="2021-02" db="EMBL/GenBank/DDBJ databases">
        <authorList>
            <person name="Nowell W R."/>
        </authorList>
    </citation>
    <scope>NUCLEOTIDE SEQUENCE</scope>
</reference>
<evidence type="ECO:0000313" key="4">
    <source>
        <dbReference type="Proteomes" id="UP000677228"/>
    </source>
</evidence>
<sequence length="181" mass="20832">HVSSTFYPRTFYPYIAVIAENRNVPLLITVISNVLEHIPATWPIQLFHGPDNGYKLFKDSVLSESIRNYLEYDYVGAPWNLSNPRAVGNGGFSLRSRSKTLEVLEIREYTGRGNEDEWYSVYLHDVNAKFAPSSVARTFAVETQYYRQPMAIHKLIYLKPLQTKQLCTMCPEAKHILKDCP</sequence>
<dbReference type="EMBL" id="CAJOBA010042666">
    <property type="protein sequence ID" value="CAF4137704.1"/>
    <property type="molecule type" value="Genomic_DNA"/>
</dbReference>
<gene>
    <name evidence="2" type="ORF">OVA965_LOCUS29685</name>
    <name evidence="3" type="ORF">TMI583_LOCUS30470</name>
</gene>
<dbReference type="EMBL" id="CAJNOK010021055">
    <property type="protein sequence ID" value="CAF1326500.1"/>
    <property type="molecule type" value="Genomic_DNA"/>
</dbReference>
<protein>
    <recommendedName>
        <fullName evidence="1">DUF5672 domain-containing protein</fullName>
    </recommendedName>
</protein>
<feature type="non-terminal residue" evidence="2">
    <location>
        <position position="1"/>
    </location>
</feature>
<comment type="caution">
    <text evidence="2">The sequence shown here is derived from an EMBL/GenBank/DDBJ whole genome shotgun (WGS) entry which is preliminary data.</text>
</comment>
<name>A0A8S2EXU3_9BILA</name>
<dbReference type="AlphaFoldDB" id="A0A8S2EXU3"/>
<dbReference type="InterPro" id="IPR043729">
    <property type="entry name" value="DUF5672"/>
</dbReference>
<dbReference type="Pfam" id="PF18922">
    <property type="entry name" value="DUF5672"/>
    <property type="match status" value="1"/>
</dbReference>
<evidence type="ECO:0000313" key="2">
    <source>
        <dbReference type="EMBL" id="CAF1326500.1"/>
    </source>
</evidence>
<evidence type="ECO:0000313" key="3">
    <source>
        <dbReference type="EMBL" id="CAF4137704.1"/>
    </source>
</evidence>
<feature type="domain" description="DUF5672" evidence="1">
    <location>
        <begin position="61"/>
        <end position="153"/>
    </location>
</feature>
<organism evidence="2 4">
    <name type="scientific">Didymodactylos carnosus</name>
    <dbReference type="NCBI Taxonomy" id="1234261"/>
    <lineage>
        <taxon>Eukaryota</taxon>
        <taxon>Metazoa</taxon>
        <taxon>Spiralia</taxon>
        <taxon>Gnathifera</taxon>
        <taxon>Rotifera</taxon>
        <taxon>Eurotatoria</taxon>
        <taxon>Bdelloidea</taxon>
        <taxon>Philodinida</taxon>
        <taxon>Philodinidae</taxon>
        <taxon>Didymodactylos</taxon>
    </lineage>
</organism>
<dbReference type="Proteomes" id="UP000677228">
    <property type="component" value="Unassembled WGS sequence"/>
</dbReference>
<proteinExistence type="predicted"/>